<organism evidence="1 2">
    <name type="scientific">Paenibacillus sedimenti</name>
    <dbReference type="NCBI Taxonomy" id="2770274"/>
    <lineage>
        <taxon>Bacteria</taxon>
        <taxon>Bacillati</taxon>
        <taxon>Bacillota</taxon>
        <taxon>Bacilli</taxon>
        <taxon>Bacillales</taxon>
        <taxon>Paenibacillaceae</taxon>
        <taxon>Paenibacillus</taxon>
    </lineage>
</organism>
<evidence type="ECO:0000313" key="2">
    <source>
        <dbReference type="Proteomes" id="UP000650466"/>
    </source>
</evidence>
<evidence type="ECO:0000313" key="1">
    <source>
        <dbReference type="EMBL" id="MBD0381678.1"/>
    </source>
</evidence>
<accession>A0A926KQY2</accession>
<proteinExistence type="predicted"/>
<comment type="caution">
    <text evidence="1">The sequence shown here is derived from an EMBL/GenBank/DDBJ whole genome shotgun (WGS) entry which is preliminary data.</text>
</comment>
<sequence length="52" mass="5777">MDVFLRKTTGSPVPAENEAMIARFLAETRPPRAKTPVSYLLKRAELDDSQAS</sequence>
<dbReference type="AlphaFoldDB" id="A0A926KQY2"/>
<gene>
    <name evidence="1" type="ORF">ICC18_16265</name>
</gene>
<name>A0A926KQY2_9BACL</name>
<dbReference type="EMBL" id="JACVVD010000005">
    <property type="protein sequence ID" value="MBD0381678.1"/>
    <property type="molecule type" value="Genomic_DNA"/>
</dbReference>
<protein>
    <submittedName>
        <fullName evidence="1">Uncharacterized protein</fullName>
    </submittedName>
</protein>
<keyword evidence="2" id="KW-1185">Reference proteome</keyword>
<reference evidence="1" key="1">
    <citation type="submission" date="2020-09" db="EMBL/GenBank/DDBJ databases">
        <title>Draft Genome Sequence of Paenibacillus sp. WST5.</title>
        <authorList>
            <person name="Bao Z."/>
        </authorList>
    </citation>
    <scope>NUCLEOTIDE SEQUENCE</scope>
    <source>
        <strain evidence="1">WST5</strain>
    </source>
</reference>
<dbReference type="Proteomes" id="UP000650466">
    <property type="component" value="Unassembled WGS sequence"/>
</dbReference>